<keyword evidence="3" id="KW-1185">Reference proteome</keyword>
<dbReference type="OMA" id="NDHWISG"/>
<dbReference type="EnsemblPlants" id="evm.model.09.1520">
    <property type="protein sequence ID" value="cds.evm.model.09.1520"/>
    <property type="gene ID" value="evm.TU.09.1520"/>
</dbReference>
<sequence length="302" mass="34228">MKGLVRSLMGIFVARTASAISHLLFDDDNLLFTTATHTSFNALENALILYNLASGQKVYYGKSSILFSPNTHPSILSYFYETLGLNSKLFISKYLGVLNVLGAPKKKNNFVFILQRVSVHLNVWNNKFFFKAGKEVLLKAVIQTIPSYAMSCFKLPVSTCCFKSLIYHNQAMLAKQAWRVNFDPNSLLAIILKAKYFRHNSFLEASHGHSPSFTWTRLIWGRDLLKKGLVWKVEDGSSIKTLNDHWISGARLLSYQNDIQPPSDRVNFFINYEGLWDLGKLNQYFDDAIVSHILQVSIGGVD</sequence>
<name>A0A803QEQ0_CANSA</name>
<dbReference type="EMBL" id="UZAU01000772">
    <property type="status" value="NOT_ANNOTATED_CDS"/>
    <property type="molecule type" value="Genomic_DNA"/>
</dbReference>
<evidence type="ECO:0000256" key="1">
    <source>
        <dbReference type="SAM" id="SignalP"/>
    </source>
</evidence>
<feature type="signal peptide" evidence="1">
    <location>
        <begin position="1"/>
        <end position="19"/>
    </location>
</feature>
<protein>
    <recommendedName>
        <fullName evidence="4">Reverse transcriptase</fullName>
    </recommendedName>
</protein>
<accession>A0A803QEQ0</accession>
<reference evidence="2" key="2">
    <citation type="submission" date="2021-03" db="UniProtKB">
        <authorList>
            <consortium name="EnsemblPlants"/>
        </authorList>
    </citation>
    <scope>IDENTIFICATION</scope>
</reference>
<evidence type="ECO:0000313" key="2">
    <source>
        <dbReference type="EnsemblPlants" id="cds.evm.model.09.1520"/>
    </source>
</evidence>
<dbReference type="Gramene" id="evm.model.09.1520">
    <property type="protein sequence ID" value="cds.evm.model.09.1520"/>
    <property type="gene ID" value="evm.TU.09.1520"/>
</dbReference>
<reference evidence="2" key="1">
    <citation type="submission" date="2018-11" db="EMBL/GenBank/DDBJ databases">
        <authorList>
            <person name="Grassa J C."/>
        </authorList>
    </citation>
    <scope>NUCLEOTIDE SEQUENCE [LARGE SCALE GENOMIC DNA]</scope>
</reference>
<evidence type="ECO:0000313" key="3">
    <source>
        <dbReference type="Proteomes" id="UP000596661"/>
    </source>
</evidence>
<organism evidence="2 3">
    <name type="scientific">Cannabis sativa</name>
    <name type="common">Hemp</name>
    <name type="synonym">Marijuana</name>
    <dbReference type="NCBI Taxonomy" id="3483"/>
    <lineage>
        <taxon>Eukaryota</taxon>
        <taxon>Viridiplantae</taxon>
        <taxon>Streptophyta</taxon>
        <taxon>Embryophyta</taxon>
        <taxon>Tracheophyta</taxon>
        <taxon>Spermatophyta</taxon>
        <taxon>Magnoliopsida</taxon>
        <taxon>eudicotyledons</taxon>
        <taxon>Gunneridae</taxon>
        <taxon>Pentapetalae</taxon>
        <taxon>rosids</taxon>
        <taxon>fabids</taxon>
        <taxon>Rosales</taxon>
        <taxon>Cannabaceae</taxon>
        <taxon>Cannabis</taxon>
    </lineage>
</organism>
<dbReference type="PANTHER" id="PTHR33116">
    <property type="entry name" value="REVERSE TRANSCRIPTASE ZINC-BINDING DOMAIN-CONTAINING PROTEIN-RELATED-RELATED"/>
    <property type="match status" value="1"/>
</dbReference>
<proteinExistence type="predicted"/>
<dbReference type="AlphaFoldDB" id="A0A803QEQ0"/>
<feature type="chain" id="PRO_5030805877" description="Reverse transcriptase" evidence="1">
    <location>
        <begin position="20"/>
        <end position="302"/>
    </location>
</feature>
<keyword evidence="1" id="KW-0732">Signal</keyword>
<evidence type="ECO:0008006" key="4">
    <source>
        <dbReference type="Google" id="ProtNLM"/>
    </source>
</evidence>
<dbReference type="Proteomes" id="UP000596661">
    <property type="component" value="Chromosome 9"/>
</dbReference>
<dbReference type="PANTHER" id="PTHR33116:SF86">
    <property type="entry name" value="REVERSE TRANSCRIPTASE DOMAIN-CONTAINING PROTEIN"/>
    <property type="match status" value="1"/>
</dbReference>